<dbReference type="InterPro" id="IPR018042">
    <property type="entry name" value="Aspartate_kinase_CS"/>
</dbReference>
<dbReference type="GO" id="GO:0005829">
    <property type="term" value="C:cytosol"/>
    <property type="evidence" value="ECO:0007669"/>
    <property type="project" value="TreeGrafter"/>
</dbReference>
<protein>
    <recommendedName>
        <fullName evidence="2">Aspartate/glutamate/uridylate kinase domain-containing protein</fullName>
    </recommendedName>
</protein>
<dbReference type="Pfam" id="PF00696">
    <property type="entry name" value="AA_kinase"/>
    <property type="match status" value="1"/>
</dbReference>
<dbReference type="Gene3D" id="3.30.2130.10">
    <property type="entry name" value="VC0802-like"/>
    <property type="match status" value="1"/>
</dbReference>
<dbReference type="SUPFAM" id="SSF53633">
    <property type="entry name" value="Carbamate kinase-like"/>
    <property type="match status" value="1"/>
</dbReference>
<dbReference type="AlphaFoldDB" id="A0A9W9EVA2"/>
<evidence type="ECO:0000313" key="4">
    <source>
        <dbReference type="Proteomes" id="UP001149165"/>
    </source>
</evidence>
<dbReference type="PANTHER" id="PTHR21499">
    <property type="entry name" value="ASPARTATE KINASE"/>
    <property type="match status" value="1"/>
</dbReference>
<dbReference type="SUPFAM" id="SSF55021">
    <property type="entry name" value="ACT-like"/>
    <property type="match status" value="1"/>
</dbReference>
<reference evidence="3" key="1">
    <citation type="submission" date="2022-11" db="EMBL/GenBank/DDBJ databases">
        <authorList>
            <person name="Petersen C."/>
        </authorList>
    </citation>
    <scope>NUCLEOTIDE SEQUENCE</scope>
    <source>
        <strain evidence="3">IBT 30069</strain>
    </source>
</reference>
<sequence>MGAPETQSYERLQSSEIGEQPLSFDTIEPMHSSWVVQKFGGTSLGSFAPKIVEDIVIELDLLLLKIEWWSFVPRPVDLQRRMELQIGKIFPRWIEADHILAAQREVDCPSLQESLIESIQHECRVVMSILGAARLLSEMSPACVGRVVSAGEKLSCHHMVALLRQQGHKAEVVDASNLGISLRDQDFHNGLRDTVAKKLAYKVNHVDGIPVLTGYFGFSATSTALELVGRGYTDLCASLVASGLSAINLQIWKEVDGVFSADPRHIPDARLLHSLSIAELRDLTFLGSEVVHSTAVDVAESQNLTIYVRNVVSPKAQGTLITPKPPNPKARLTAITTRSSIAVLTFHCRPRDSTCAIYSYISEALQRWELSADIMSTNKTSISLAVSLPDDFSHSRTESFELRIRLVIEDLTPHFVGIALATKAAIISVVCRPAGIRDCVMATMLRTLNQKTMRVYMTMNGVSDISAGCVIEEKHVREAAEAIHYELFQVPGIVTPPSGMD</sequence>
<dbReference type="Gene3D" id="3.40.1160.10">
    <property type="entry name" value="Acetylglutamate kinase-like"/>
    <property type="match status" value="1"/>
</dbReference>
<dbReference type="Proteomes" id="UP001149165">
    <property type="component" value="Unassembled WGS sequence"/>
</dbReference>
<dbReference type="InterPro" id="IPR005260">
    <property type="entry name" value="Asp_kin_monofn"/>
</dbReference>
<dbReference type="GO" id="GO:0009089">
    <property type="term" value="P:lysine biosynthetic process via diaminopimelate"/>
    <property type="evidence" value="ECO:0007669"/>
    <property type="project" value="InterPro"/>
</dbReference>
<dbReference type="PANTHER" id="PTHR21499:SF59">
    <property type="entry name" value="ASPARTOKINASE"/>
    <property type="match status" value="1"/>
</dbReference>
<evidence type="ECO:0000256" key="1">
    <source>
        <dbReference type="ARBA" id="ARBA00010122"/>
    </source>
</evidence>
<evidence type="ECO:0000259" key="2">
    <source>
        <dbReference type="Pfam" id="PF00696"/>
    </source>
</evidence>
<dbReference type="PIRSF" id="PIRSF000726">
    <property type="entry name" value="Asp_kin"/>
    <property type="match status" value="1"/>
</dbReference>
<dbReference type="InterPro" id="IPR036393">
    <property type="entry name" value="AceGlu_kinase-like_sf"/>
</dbReference>
<dbReference type="EMBL" id="JAPQKH010000007">
    <property type="protein sequence ID" value="KAJ5088677.1"/>
    <property type="molecule type" value="Genomic_DNA"/>
</dbReference>
<reference evidence="3" key="2">
    <citation type="journal article" date="2023" name="IMA Fungus">
        <title>Comparative genomic study of the Penicillium genus elucidates a diverse pangenome and 15 lateral gene transfer events.</title>
        <authorList>
            <person name="Petersen C."/>
            <person name="Sorensen T."/>
            <person name="Nielsen M.R."/>
            <person name="Sondergaard T.E."/>
            <person name="Sorensen J.L."/>
            <person name="Fitzpatrick D.A."/>
            <person name="Frisvad J.C."/>
            <person name="Nielsen K.L."/>
        </authorList>
    </citation>
    <scope>NUCLEOTIDE SEQUENCE</scope>
    <source>
        <strain evidence="3">IBT 30069</strain>
    </source>
</reference>
<name>A0A9W9EVA2_9EURO</name>
<comment type="caution">
    <text evidence="3">The sequence shown here is derived from an EMBL/GenBank/DDBJ whole genome shotgun (WGS) entry which is preliminary data.</text>
</comment>
<proteinExistence type="inferred from homology"/>
<accession>A0A9W9EVA2</accession>
<dbReference type="OrthoDB" id="4323675at2759"/>
<dbReference type="GO" id="GO:0004072">
    <property type="term" value="F:aspartate kinase activity"/>
    <property type="evidence" value="ECO:0007669"/>
    <property type="project" value="InterPro"/>
</dbReference>
<keyword evidence="4" id="KW-1185">Reference proteome</keyword>
<comment type="similarity">
    <text evidence="1">Belongs to the aspartokinase family.</text>
</comment>
<dbReference type="InterPro" id="IPR045865">
    <property type="entry name" value="ACT-like_dom_sf"/>
</dbReference>
<dbReference type="InterPro" id="IPR001048">
    <property type="entry name" value="Asp/Glu/Uridylate_kinase"/>
</dbReference>
<dbReference type="CDD" id="cd04892">
    <property type="entry name" value="ACT_AK-like_2"/>
    <property type="match status" value="1"/>
</dbReference>
<evidence type="ECO:0000313" key="3">
    <source>
        <dbReference type="EMBL" id="KAJ5088677.1"/>
    </source>
</evidence>
<feature type="domain" description="Aspartate/glutamate/uridylate kinase" evidence="2">
    <location>
        <begin position="145"/>
        <end position="310"/>
    </location>
</feature>
<organism evidence="3 4">
    <name type="scientific">Penicillium angulare</name>
    <dbReference type="NCBI Taxonomy" id="116970"/>
    <lineage>
        <taxon>Eukaryota</taxon>
        <taxon>Fungi</taxon>
        <taxon>Dikarya</taxon>
        <taxon>Ascomycota</taxon>
        <taxon>Pezizomycotina</taxon>
        <taxon>Eurotiomycetes</taxon>
        <taxon>Eurotiomycetidae</taxon>
        <taxon>Eurotiales</taxon>
        <taxon>Aspergillaceae</taxon>
        <taxon>Penicillium</taxon>
    </lineage>
</organism>
<dbReference type="GO" id="GO:0009090">
    <property type="term" value="P:homoserine biosynthetic process"/>
    <property type="evidence" value="ECO:0007669"/>
    <property type="project" value="TreeGrafter"/>
</dbReference>
<dbReference type="PROSITE" id="PS00324">
    <property type="entry name" value="ASPARTOKINASE"/>
    <property type="match status" value="1"/>
</dbReference>
<gene>
    <name evidence="3" type="ORF">N7456_012293</name>
</gene>